<evidence type="ECO:0000313" key="1">
    <source>
        <dbReference type="EMBL" id="EEQ82816.1"/>
    </source>
</evidence>
<accession>C4V7I9</accession>
<dbReference type="InParanoid" id="C4V7I9"/>
<reference evidence="2" key="1">
    <citation type="journal article" date="2009" name="PLoS Pathog.">
        <title>Genomic analyses of the microsporidian Nosema ceranae, an emergent pathogen of honey bees.</title>
        <authorList>
            <person name="Cornman R.S."/>
            <person name="Chen Y.P."/>
            <person name="Schatz M.C."/>
            <person name="Street C."/>
            <person name="Zhao Y."/>
            <person name="Desany B."/>
            <person name="Egholm M."/>
            <person name="Hutchison S."/>
            <person name="Pettis J.S."/>
            <person name="Lipkin W.I."/>
            <person name="Evans J.D."/>
        </authorList>
    </citation>
    <scope>NUCLEOTIDE SEQUENCE [LARGE SCALE GENOMIC DNA]</scope>
    <source>
        <strain evidence="2">BRL01</strain>
    </source>
</reference>
<dbReference type="Proteomes" id="UP000009082">
    <property type="component" value="Unassembled WGS sequence"/>
</dbReference>
<proteinExistence type="predicted"/>
<dbReference type="VEuPathDB" id="MicrosporidiaDB:NCER_100422"/>
<protein>
    <submittedName>
        <fullName evidence="1">Uncharacterized protein</fullName>
    </submittedName>
</protein>
<name>C4V7I9_VAIC1</name>
<dbReference type="KEGG" id="nce:NCER_100422"/>
<evidence type="ECO:0000313" key="2">
    <source>
        <dbReference type="Proteomes" id="UP000009082"/>
    </source>
</evidence>
<organism evidence="2">
    <name type="scientific">Vairimorpha ceranae (strain BRL01)</name>
    <name type="common">Microsporidian parasite</name>
    <name type="synonym">Nosema ceranae</name>
    <dbReference type="NCBI Taxonomy" id="578460"/>
    <lineage>
        <taxon>Eukaryota</taxon>
        <taxon>Fungi</taxon>
        <taxon>Fungi incertae sedis</taxon>
        <taxon>Microsporidia</taxon>
        <taxon>Nosematidae</taxon>
        <taxon>Vairimorpha</taxon>
    </lineage>
</organism>
<dbReference type="AlphaFoldDB" id="C4V7I9"/>
<sequence>MTSIGTPDLPCFSIFKSAKEEICTVSDVSGVGSLEICPKKSVNIGVKKHNLFYFSKKQFISPVKFINPFKRIRCLYIELEIQICTLYNKFTISIINMCMLYLFNIL</sequence>
<dbReference type="EMBL" id="ACOL01000021">
    <property type="protein sequence ID" value="EEQ82816.1"/>
    <property type="molecule type" value="Genomic_DNA"/>
</dbReference>
<dbReference type="HOGENOM" id="CLU_2223986_0_0_1"/>
<gene>
    <name evidence="1" type="ORF">NCER_100422</name>
</gene>